<feature type="region of interest" description="Disordered" evidence="1">
    <location>
        <begin position="115"/>
        <end position="135"/>
    </location>
</feature>
<feature type="compositionally biased region" description="Polar residues" evidence="1">
    <location>
        <begin position="629"/>
        <end position="648"/>
    </location>
</feature>
<dbReference type="Proteomes" id="UP000078512">
    <property type="component" value="Unassembled WGS sequence"/>
</dbReference>
<feature type="compositionally biased region" description="Polar residues" evidence="1">
    <location>
        <begin position="520"/>
        <end position="529"/>
    </location>
</feature>
<organism evidence="2 3">
    <name type="scientific">Linnemannia elongata AG-77</name>
    <dbReference type="NCBI Taxonomy" id="1314771"/>
    <lineage>
        <taxon>Eukaryota</taxon>
        <taxon>Fungi</taxon>
        <taxon>Fungi incertae sedis</taxon>
        <taxon>Mucoromycota</taxon>
        <taxon>Mortierellomycotina</taxon>
        <taxon>Mortierellomycetes</taxon>
        <taxon>Mortierellales</taxon>
        <taxon>Mortierellaceae</taxon>
        <taxon>Linnemannia</taxon>
    </lineage>
</organism>
<reference evidence="2 3" key="1">
    <citation type="submission" date="2016-05" db="EMBL/GenBank/DDBJ databases">
        <title>Genome sequencing reveals origins of a unique bacterial endosymbiosis in the earliest lineages of terrestrial Fungi.</title>
        <authorList>
            <consortium name="DOE Joint Genome Institute"/>
            <person name="Uehling J."/>
            <person name="Gryganskyi A."/>
            <person name="Hameed K."/>
            <person name="Tschaplinski T."/>
            <person name="Misztal P."/>
            <person name="Wu S."/>
            <person name="Desiro A."/>
            <person name="Vande Pol N."/>
            <person name="Du Z.-Y."/>
            <person name="Zienkiewicz A."/>
            <person name="Zienkiewicz K."/>
            <person name="Morin E."/>
            <person name="Tisserant E."/>
            <person name="Splivallo R."/>
            <person name="Hainaut M."/>
            <person name="Henrissat B."/>
            <person name="Ohm R."/>
            <person name="Kuo A."/>
            <person name="Yan J."/>
            <person name="Lipzen A."/>
            <person name="Nolan M."/>
            <person name="Labutti K."/>
            <person name="Barry K."/>
            <person name="Goldstein A."/>
            <person name="Labbe J."/>
            <person name="Schadt C."/>
            <person name="Tuskan G."/>
            <person name="Grigoriev I."/>
            <person name="Martin F."/>
            <person name="Vilgalys R."/>
            <person name="Bonito G."/>
        </authorList>
    </citation>
    <scope>NUCLEOTIDE SEQUENCE [LARGE SCALE GENOMIC DNA]</scope>
    <source>
        <strain evidence="2 3">AG-77</strain>
    </source>
</reference>
<evidence type="ECO:0000313" key="3">
    <source>
        <dbReference type="Proteomes" id="UP000078512"/>
    </source>
</evidence>
<feature type="region of interest" description="Disordered" evidence="1">
    <location>
        <begin position="798"/>
        <end position="846"/>
    </location>
</feature>
<dbReference type="EMBL" id="KV442024">
    <property type="protein sequence ID" value="OAQ32516.1"/>
    <property type="molecule type" value="Genomic_DNA"/>
</dbReference>
<feature type="region of interest" description="Disordered" evidence="1">
    <location>
        <begin position="1"/>
        <end position="97"/>
    </location>
</feature>
<evidence type="ECO:0000256" key="1">
    <source>
        <dbReference type="SAM" id="MobiDB-lite"/>
    </source>
</evidence>
<feature type="region of interest" description="Disordered" evidence="1">
    <location>
        <begin position="283"/>
        <end position="365"/>
    </location>
</feature>
<accession>A0A197K728</accession>
<feature type="compositionally biased region" description="Polar residues" evidence="1">
    <location>
        <begin position="1"/>
        <end position="42"/>
    </location>
</feature>
<name>A0A197K728_9FUNG</name>
<feature type="compositionally biased region" description="Polar residues" evidence="1">
    <location>
        <begin position="444"/>
        <end position="468"/>
    </location>
</feature>
<sequence length="846" mass="92371">MTGQDPNNHPGNQVPTHPTNSSDQTAISHTSGNSQNQVNHQTSNLSSSSPSESCSSDSLRGPELTPTPSPTHSACQSSSDFDSSSTEDQRDNERHVRFRSYESIQYFEKDVPINNPPLYPHTHRRKKRFRKKPFPPDTDISCGRSIFETSEDDAMREFHSGNHGRAEAYFFWDEMLHAQRVITLKRSNTVPESTSRISSLTHGNMMVRNFMDGGGGRQSSFIRPFQPSPEVFSFDLENFRIHHHRPEMSRFNVEDWLTHAAGLEPPWGDTEPLALNFHSTGSMHSALSNPAAESPSSNDAGLSSANTPDSTSSNATSQINSTPTSFSQGYSTSNANTSSTFASSSPMSSSPKHKRRSASATSNSTCYPRQTQFYQLSAVATHSSINIHFAEDGSAHYQEDNGAGVGQGSGSSRWKPLLSPPSQPTFSPSSLQPSSTISSPHSPANPTLTQTNHSNTSPTPVPQATPSGSIFRYPSHQPIMSRQLQTAPNSNPTEAFSCSSPQRQREMEQEQQQARRQQGGRHTNAQVISQFPAPPQDLSQNTSSLTGSPCRHSAPASAALSGPHPSRNSAPVQPSRPAFEIISRQRMSLATPPPETNETKSTLIRNSTSSNSSGSGSKIRNGTAGGATLENSTTLLSSGPPQSSWLTNPSLEDLSLPALKYRIPRPATVSPILQAVMSAASQGLANNSSPGRVDNDVLVLNLASQSFPAVLRNAAWEVNTRGSSSYLSPSHKTRAEAENEEIRRGKQTDRSIRDNQLQNIQKQVLQNDQILEILDDYYIDEEQVIDEDEYYDVDREARGESKLAEGDDDTQVLNNDGKSKKNKKKTLLQRVKSAFTKRSKKSPEAG</sequence>
<feature type="compositionally biased region" description="Polar residues" evidence="1">
    <location>
        <begin position="478"/>
        <end position="501"/>
    </location>
</feature>
<feature type="region of interest" description="Disordered" evidence="1">
    <location>
        <begin position="398"/>
        <end position="648"/>
    </location>
</feature>
<proteinExistence type="predicted"/>
<feature type="compositionally biased region" description="Polar residues" evidence="1">
    <location>
        <begin position="294"/>
        <end position="330"/>
    </location>
</feature>
<feature type="compositionally biased region" description="Low complexity" evidence="1">
    <location>
        <begin position="606"/>
        <end position="617"/>
    </location>
</feature>
<dbReference type="OrthoDB" id="2447037at2759"/>
<dbReference type="AlphaFoldDB" id="A0A197K728"/>
<feature type="region of interest" description="Disordered" evidence="1">
    <location>
        <begin position="722"/>
        <end position="751"/>
    </location>
</feature>
<feature type="compositionally biased region" description="Low complexity" evidence="1">
    <location>
        <begin position="43"/>
        <end position="58"/>
    </location>
</feature>
<gene>
    <name evidence="2" type="ORF">K457DRAFT_123169</name>
</gene>
<feature type="compositionally biased region" description="Low complexity" evidence="1">
    <location>
        <begin position="424"/>
        <end position="442"/>
    </location>
</feature>
<feature type="compositionally biased region" description="Polar residues" evidence="1">
    <location>
        <begin position="537"/>
        <end position="547"/>
    </location>
</feature>
<protein>
    <submittedName>
        <fullName evidence="2">Uncharacterized protein</fullName>
    </submittedName>
</protein>
<evidence type="ECO:0000313" key="2">
    <source>
        <dbReference type="EMBL" id="OAQ32516.1"/>
    </source>
</evidence>
<feature type="compositionally biased region" description="Low complexity" evidence="1">
    <location>
        <begin position="331"/>
        <end position="350"/>
    </location>
</feature>
<keyword evidence="3" id="KW-1185">Reference proteome</keyword>
<feature type="compositionally biased region" description="Basic residues" evidence="1">
    <location>
        <begin position="121"/>
        <end position="133"/>
    </location>
</feature>
<feature type="compositionally biased region" description="Basic and acidic residues" evidence="1">
    <location>
        <begin position="733"/>
        <end position="751"/>
    </location>
</feature>